<accession>A0A1H4BS99</accession>
<sequence length="265" mass="30641">MSKFHIWAGNFKSKKSFRQYLDQKSYLKAWDVYNNEPPTGNEEEDAEPDPALRCDFCKEVNLDTYDEDFMIIKYYSKAVDIDTIAEDTLTDADELKKLWKKHKLKDVNAVIVYEDDDLSTKSAAKSTGLKYLGKVTNTSESEDETGVHYLWVGEKETLSKKFIKHIADEEKLLELLIKEMRIEDEEEADINFYYNPKKEKLDEMLINQVEDYNIAEKMILKADEMKVTTTANCILDISMDASVLIDETRIAAALGMKYIGRFTAK</sequence>
<name>A0A1H4BS99_9BACT</name>
<keyword evidence="2" id="KW-1185">Reference proteome</keyword>
<dbReference type="AlphaFoldDB" id="A0A1H4BS99"/>
<dbReference type="InterPro" id="IPR025560">
    <property type="entry name" value="Imm22"/>
</dbReference>
<evidence type="ECO:0000313" key="2">
    <source>
        <dbReference type="Proteomes" id="UP000199656"/>
    </source>
</evidence>
<dbReference type="RefSeq" id="WP_089761602.1">
    <property type="nucleotide sequence ID" value="NZ_BKAT01000011.1"/>
</dbReference>
<dbReference type="OrthoDB" id="6023559at2"/>
<evidence type="ECO:0000313" key="1">
    <source>
        <dbReference type="EMBL" id="SEA50979.1"/>
    </source>
</evidence>
<dbReference type="Pfam" id="PF14112">
    <property type="entry name" value="DUF4284"/>
    <property type="match status" value="1"/>
</dbReference>
<reference evidence="2" key="1">
    <citation type="submission" date="2016-10" db="EMBL/GenBank/DDBJ databases">
        <authorList>
            <person name="Varghese N."/>
            <person name="Submissions S."/>
        </authorList>
    </citation>
    <scope>NUCLEOTIDE SEQUENCE [LARGE SCALE GENOMIC DNA]</scope>
    <source>
        <strain evidence="2">DSM 23920</strain>
    </source>
</reference>
<organism evidence="1 2">
    <name type="scientific">Chitinophaga terrae</name>
    <name type="common">ex Kim and Jung 2007</name>
    <dbReference type="NCBI Taxonomy" id="408074"/>
    <lineage>
        <taxon>Bacteria</taxon>
        <taxon>Pseudomonadati</taxon>
        <taxon>Bacteroidota</taxon>
        <taxon>Chitinophagia</taxon>
        <taxon>Chitinophagales</taxon>
        <taxon>Chitinophagaceae</taxon>
        <taxon>Chitinophaga</taxon>
    </lineage>
</organism>
<dbReference type="EMBL" id="FNRL01000008">
    <property type="protein sequence ID" value="SEA50979.1"/>
    <property type="molecule type" value="Genomic_DNA"/>
</dbReference>
<protein>
    <submittedName>
        <fullName evidence="1">Immunity protein 22</fullName>
    </submittedName>
</protein>
<gene>
    <name evidence="1" type="ORF">SAMN05660909_02255</name>
</gene>
<dbReference type="Proteomes" id="UP000199656">
    <property type="component" value="Unassembled WGS sequence"/>
</dbReference>
<proteinExistence type="predicted"/>
<dbReference type="STRING" id="408074.SAMN05660909_02255"/>